<gene>
    <name evidence="2" type="ORF">JOB18_020981</name>
</gene>
<reference evidence="2 3" key="1">
    <citation type="journal article" date="2021" name="Sci. Rep.">
        <title>Chromosome anchoring in Senegalese sole (Solea senegalensis) reveals sex-associated markers and genome rearrangements in flatfish.</title>
        <authorList>
            <person name="Guerrero-Cozar I."/>
            <person name="Gomez-Garrido J."/>
            <person name="Berbel C."/>
            <person name="Martinez-Blanch J.F."/>
            <person name="Alioto T."/>
            <person name="Claros M.G."/>
            <person name="Gagnaire P.A."/>
            <person name="Manchado M."/>
        </authorList>
    </citation>
    <scope>NUCLEOTIDE SEQUENCE [LARGE SCALE GENOMIC DNA]</scope>
    <source>
        <strain evidence="2">Sse05_10M</strain>
    </source>
</reference>
<feature type="region of interest" description="Disordered" evidence="1">
    <location>
        <begin position="1"/>
        <end position="54"/>
    </location>
</feature>
<comment type="caution">
    <text evidence="2">The sequence shown here is derived from an EMBL/GenBank/DDBJ whole genome shotgun (WGS) entry which is preliminary data.</text>
</comment>
<keyword evidence="3" id="KW-1185">Reference proteome</keyword>
<sequence length="54" mass="6232">MADGGTTRVTLETRPGKRKRRRRRATENKAKHLDQHSFSRDGSKARVGPRLKFI</sequence>
<feature type="compositionally biased region" description="Basic and acidic residues" evidence="1">
    <location>
        <begin position="25"/>
        <end position="44"/>
    </location>
</feature>
<evidence type="ECO:0000313" key="2">
    <source>
        <dbReference type="EMBL" id="KAG7508672.1"/>
    </source>
</evidence>
<protein>
    <submittedName>
        <fullName evidence="2">Uncharacterized protein</fullName>
    </submittedName>
</protein>
<evidence type="ECO:0000313" key="3">
    <source>
        <dbReference type="Proteomes" id="UP000693946"/>
    </source>
</evidence>
<evidence type="ECO:0000256" key="1">
    <source>
        <dbReference type="SAM" id="MobiDB-lite"/>
    </source>
</evidence>
<proteinExistence type="predicted"/>
<dbReference type="AlphaFoldDB" id="A0AAV6RT66"/>
<dbReference type="Proteomes" id="UP000693946">
    <property type="component" value="Linkage Group LG17"/>
</dbReference>
<dbReference type="EMBL" id="JAGKHQ010000009">
    <property type="protein sequence ID" value="KAG7508672.1"/>
    <property type="molecule type" value="Genomic_DNA"/>
</dbReference>
<name>A0AAV6RT66_SOLSE</name>
<accession>A0AAV6RT66</accession>
<organism evidence="2 3">
    <name type="scientific">Solea senegalensis</name>
    <name type="common">Senegalese sole</name>
    <dbReference type="NCBI Taxonomy" id="28829"/>
    <lineage>
        <taxon>Eukaryota</taxon>
        <taxon>Metazoa</taxon>
        <taxon>Chordata</taxon>
        <taxon>Craniata</taxon>
        <taxon>Vertebrata</taxon>
        <taxon>Euteleostomi</taxon>
        <taxon>Actinopterygii</taxon>
        <taxon>Neopterygii</taxon>
        <taxon>Teleostei</taxon>
        <taxon>Neoteleostei</taxon>
        <taxon>Acanthomorphata</taxon>
        <taxon>Carangaria</taxon>
        <taxon>Pleuronectiformes</taxon>
        <taxon>Pleuronectoidei</taxon>
        <taxon>Soleidae</taxon>
        <taxon>Solea</taxon>
    </lineage>
</organism>